<keyword evidence="9" id="KW-1185">Reference proteome</keyword>
<protein>
    <recommendedName>
        <fullName evidence="2">ubiquitinyl hydrolase 1</fullName>
        <ecNumber evidence="2">3.4.19.12</ecNumber>
    </recommendedName>
</protein>
<dbReference type="VEuPathDB" id="ToxoDB:BESB_079340"/>
<accession>A0A2A9M5G0</accession>
<evidence type="ECO:0000256" key="5">
    <source>
        <dbReference type="ARBA" id="ARBA00022801"/>
    </source>
</evidence>
<dbReference type="GO" id="GO:0006508">
    <property type="term" value="P:proteolysis"/>
    <property type="evidence" value="ECO:0007669"/>
    <property type="project" value="UniProtKB-KW"/>
</dbReference>
<dbReference type="GO" id="GO:0004843">
    <property type="term" value="F:cysteine-type deubiquitinase activity"/>
    <property type="evidence" value="ECO:0007669"/>
    <property type="project" value="UniProtKB-EC"/>
</dbReference>
<comment type="catalytic activity">
    <reaction evidence="1">
        <text>Thiol-dependent hydrolysis of ester, thioester, amide, peptide and isopeptide bonds formed by the C-terminal Gly of ubiquitin (a 76-residue protein attached to proteins as an intracellular targeting signal).</text>
        <dbReference type="EC" id="3.4.19.12"/>
    </reaction>
</comment>
<organism evidence="8 9">
    <name type="scientific">Besnoitia besnoiti</name>
    <name type="common">Apicomplexan protozoan</name>
    <dbReference type="NCBI Taxonomy" id="94643"/>
    <lineage>
        <taxon>Eukaryota</taxon>
        <taxon>Sar</taxon>
        <taxon>Alveolata</taxon>
        <taxon>Apicomplexa</taxon>
        <taxon>Conoidasida</taxon>
        <taxon>Coccidia</taxon>
        <taxon>Eucoccidiorida</taxon>
        <taxon>Eimeriorina</taxon>
        <taxon>Sarcocystidae</taxon>
        <taxon>Besnoitia</taxon>
    </lineage>
</organism>
<feature type="compositionally biased region" description="Polar residues" evidence="6">
    <location>
        <begin position="568"/>
        <end position="577"/>
    </location>
</feature>
<feature type="compositionally biased region" description="Basic and acidic residues" evidence="6">
    <location>
        <begin position="126"/>
        <end position="136"/>
    </location>
</feature>
<keyword evidence="4" id="KW-0833">Ubl conjugation pathway</keyword>
<feature type="region of interest" description="Disordered" evidence="6">
    <location>
        <begin position="362"/>
        <end position="396"/>
    </location>
</feature>
<dbReference type="InterPro" id="IPR006155">
    <property type="entry name" value="Josephin"/>
</dbReference>
<dbReference type="KEGG" id="bbes:BESB_079340"/>
<feature type="domain" description="Josephin" evidence="7">
    <location>
        <begin position="29"/>
        <end position="472"/>
    </location>
</feature>
<evidence type="ECO:0000256" key="2">
    <source>
        <dbReference type="ARBA" id="ARBA00012759"/>
    </source>
</evidence>
<evidence type="ECO:0000256" key="4">
    <source>
        <dbReference type="ARBA" id="ARBA00022786"/>
    </source>
</evidence>
<dbReference type="EMBL" id="NWUJ01000008">
    <property type="protein sequence ID" value="PFH33718.1"/>
    <property type="molecule type" value="Genomic_DNA"/>
</dbReference>
<dbReference type="SMART" id="SM01246">
    <property type="entry name" value="Josephin"/>
    <property type="match status" value="1"/>
</dbReference>
<dbReference type="PANTHER" id="PTHR13291:SF0">
    <property type="entry name" value="JOSEPHIN-LIKE PROTEIN"/>
    <property type="match status" value="1"/>
</dbReference>
<name>A0A2A9M5G0_BESBE</name>
<evidence type="ECO:0000256" key="6">
    <source>
        <dbReference type="SAM" id="MobiDB-lite"/>
    </source>
</evidence>
<dbReference type="EC" id="3.4.19.12" evidence="2"/>
<comment type="caution">
    <text evidence="8">The sequence shown here is derived from an EMBL/GenBank/DDBJ whole genome shotgun (WGS) entry which is preliminary data.</text>
</comment>
<dbReference type="GO" id="GO:0016579">
    <property type="term" value="P:protein deubiquitination"/>
    <property type="evidence" value="ECO:0007669"/>
    <property type="project" value="InterPro"/>
</dbReference>
<feature type="compositionally biased region" description="Polar residues" evidence="6">
    <location>
        <begin position="525"/>
        <end position="557"/>
    </location>
</feature>
<feature type="compositionally biased region" description="Polar residues" evidence="6">
    <location>
        <begin position="373"/>
        <end position="393"/>
    </location>
</feature>
<feature type="region of interest" description="Disordered" evidence="6">
    <location>
        <begin position="465"/>
        <end position="585"/>
    </location>
</feature>
<keyword evidence="5" id="KW-0378">Hydrolase</keyword>
<dbReference type="InterPro" id="IPR040053">
    <property type="entry name" value="JOSD1/2"/>
</dbReference>
<evidence type="ECO:0000313" key="9">
    <source>
        <dbReference type="Proteomes" id="UP000224006"/>
    </source>
</evidence>
<reference evidence="8 9" key="1">
    <citation type="submission" date="2017-09" db="EMBL/GenBank/DDBJ databases">
        <title>Genome sequencing of Besnoitia besnoiti strain Bb-Ger1.</title>
        <authorList>
            <person name="Schares G."/>
            <person name="Venepally P."/>
            <person name="Lorenzi H.A."/>
        </authorList>
    </citation>
    <scope>NUCLEOTIDE SEQUENCE [LARGE SCALE GENOMIC DNA]</scope>
    <source>
        <strain evidence="8 9">Bb-Ger1</strain>
    </source>
</reference>
<dbReference type="OrthoDB" id="422700at2759"/>
<evidence type="ECO:0000256" key="1">
    <source>
        <dbReference type="ARBA" id="ARBA00000707"/>
    </source>
</evidence>
<evidence type="ECO:0000256" key="3">
    <source>
        <dbReference type="ARBA" id="ARBA00022670"/>
    </source>
</evidence>
<gene>
    <name evidence="8" type="ORF">BESB_079340</name>
</gene>
<evidence type="ECO:0000259" key="7">
    <source>
        <dbReference type="SMART" id="SM01246"/>
    </source>
</evidence>
<dbReference type="GeneID" id="40312861"/>
<keyword evidence="3" id="KW-0645">Protease</keyword>
<evidence type="ECO:0000313" key="8">
    <source>
        <dbReference type="EMBL" id="PFH33718.1"/>
    </source>
</evidence>
<dbReference type="AlphaFoldDB" id="A0A2A9M5G0"/>
<dbReference type="RefSeq" id="XP_029217727.1">
    <property type="nucleotide sequence ID" value="XM_029366296.1"/>
</dbReference>
<dbReference type="PANTHER" id="PTHR13291">
    <property type="entry name" value="JOSEPHIN 1, 2"/>
    <property type="match status" value="1"/>
</dbReference>
<proteinExistence type="predicted"/>
<feature type="region of interest" description="Disordered" evidence="6">
    <location>
        <begin position="75"/>
        <end position="98"/>
    </location>
</feature>
<dbReference type="Proteomes" id="UP000224006">
    <property type="component" value="Chromosome VII"/>
</dbReference>
<feature type="compositionally biased region" description="Basic and acidic residues" evidence="6">
    <location>
        <begin position="362"/>
        <end position="372"/>
    </location>
</feature>
<feature type="region of interest" description="Disordered" evidence="6">
    <location>
        <begin position="115"/>
        <end position="148"/>
    </location>
</feature>
<sequence length="600" mass="63441">MATLPPVSPFPRACRGQPRLCFVEVYHERQSLLQCARHTINNLLQGPVYSSDDFTQLAWALDRGQFFPDEKPRLEAASRSRTPEGAPGASPASCEPSAPQEKGDDSCCSCGLGSPSTSSAHTETAAGRKADPDKKRFSGSRRSSGSPSSALCVACASQLDTSLANAAATPTAPCRLATQPLSSSSAAGETRTGWFSALLPTSYSAPFGLGNYDLSLLQVLLARHGLELRFRRENAVDTGAVESNGAVESSGDDGCGSLAGQSKTDEKDGLACTGIVTLDQLRDPGLVGFILNVELPKTGWKRLLPKGLSRHFYAIRRVRCTYGSAPSLDEKGETSQAGGRTVEKEKWGTRCVLVFNAPPEPCAKRHATDSSRDAQVTSTAQSGCPRQNSSSEHSGAFREECAMVSRGDVDSGVQLPNTHSGLSEVRPEATVGQCWVNLDSKQETPLVFMDDSALVAYLNRKLRSKHDAKRGEGSGTEALASSEAEDTSSEFPEKSSPGLAVPARASGPQKAVDHDMPQAAAEGNGSETGITAGWTQKQSSEPSSLTRSSHCRSQTEAGTAHLYMPRGTGTQDASNPENYAKDDGYSDAVLIEVLASCGNS</sequence>